<sequence length="695" mass="75872">MKNKISSKIIIAIVSCSILVSAIVGITSIVKSTSIIKQEATEKLLNIASSRGNEYTIQTTVVENTVKELAGLVLGTIQGSKVKDLGYMNTYEKELSSLMKSIGDSNKGLVGLYINFDPKFTKVSKAYDVAYEYDEQKKDSNVNANSYSLEDYKENNEKLAWYYNAIKAKQGVWSKPYIDSESKINMISYTMPVYANNQLVGVAGIDISFESLKKMILSTKVYDTGSAFLIDKDYSFVVDVSKKATDKLDTLENGKYKFITEELKNKKSIALEINFEGHKQMMSYYTLNNGQIMGVKVPSSEVFKNLNNSIYVIILIIGLGIIGSIIIALVIGRRISRPIEVATKFIGKLAKLDLTYNDKNINQMLLSKDEIGVMGNSLIELREELIKVVEELKKDSAEVLQYSNTISLNSDETSASITVVAQTVEELAKGAVEQAKEAQDGSCKLSILAGEIEEVVVSSNSLKEYSIEMEKMQEKGSKAIKELNVKLGVNLQATEKVAGNIDELSNKSSLIGEIISTIQSIASQTNLLALNAAIEAARAGESGKGFAVVAEEIRKLAEKTATSTREIDDIVKQIQGEISLGKNNMDEAKNTVKQANVVMITSTEAFEAIGEGIYNIKSKIQCIAASMNTVDSGKDDIVDAIQGISAITEESAASTEEVAATMEEQEAAIKNISESVEELKELAVVLDKIVGKFTV</sequence>
<keyword evidence="8" id="KW-1185">Reference proteome</keyword>
<comment type="caution">
    <text evidence="7">The sequence shown here is derived from an EMBL/GenBank/DDBJ whole genome shotgun (WGS) entry which is preliminary data.</text>
</comment>
<evidence type="ECO:0000256" key="2">
    <source>
        <dbReference type="ARBA" id="ARBA00029447"/>
    </source>
</evidence>
<dbReference type="PROSITE" id="PS50885">
    <property type="entry name" value="HAMP"/>
    <property type="match status" value="1"/>
</dbReference>
<evidence type="ECO:0000259" key="5">
    <source>
        <dbReference type="PROSITE" id="PS50111"/>
    </source>
</evidence>
<dbReference type="RefSeq" id="WP_125005560.1">
    <property type="nucleotide sequence ID" value="NZ_BHYK01000038.1"/>
</dbReference>
<keyword evidence="4" id="KW-0812">Transmembrane</keyword>
<dbReference type="SUPFAM" id="SSF103190">
    <property type="entry name" value="Sensory domain-like"/>
    <property type="match status" value="1"/>
</dbReference>
<evidence type="ECO:0000313" key="7">
    <source>
        <dbReference type="EMBL" id="GCD12679.1"/>
    </source>
</evidence>
<dbReference type="SUPFAM" id="SSF58104">
    <property type="entry name" value="Methyl-accepting chemotaxis protein (MCP) signaling domain"/>
    <property type="match status" value="1"/>
</dbReference>
<dbReference type="Gene3D" id="1.10.287.950">
    <property type="entry name" value="Methyl-accepting chemotaxis protein"/>
    <property type="match status" value="1"/>
</dbReference>
<dbReference type="GO" id="GO:0016020">
    <property type="term" value="C:membrane"/>
    <property type="evidence" value="ECO:0007669"/>
    <property type="project" value="InterPro"/>
</dbReference>
<feature type="transmembrane region" description="Helical" evidence="4">
    <location>
        <begin position="310"/>
        <end position="331"/>
    </location>
</feature>
<dbReference type="CDD" id="cd11386">
    <property type="entry name" value="MCP_signal"/>
    <property type="match status" value="1"/>
</dbReference>
<protein>
    <submittedName>
        <fullName evidence="7">Methyl-accepting chemotaxis protein</fullName>
    </submittedName>
</protein>
<dbReference type="Gene3D" id="6.10.340.10">
    <property type="match status" value="1"/>
</dbReference>
<feature type="domain" description="Methyl-accepting transducer" evidence="5">
    <location>
        <begin position="409"/>
        <end position="666"/>
    </location>
</feature>
<dbReference type="InterPro" id="IPR029151">
    <property type="entry name" value="Sensor-like_sf"/>
</dbReference>
<keyword evidence="4" id="KW-0472">Membrane</keyword>
<dbReference type="Gene3D" id="3.30.450.20">
    <property type="entry name" value="PAS domain"/>
    <property type="match status" value="1"/>
</dbReference>
<dbReference type="PANTHER" id="PTHR32089:SF112">
    <property type="entry name" value="LYSOZYME-LIKE PROTEIN-RELATED"/>
    <property type="match status" value="1"/>
</dbReference>
<gene>
    <name evidence="7" type="ORF">Ctaglu_43020</name>
</gene>
<dbReference type="PANTHER" id="PTHR32089">
    <property type="entry name" value="METHYL-ACCEPTING CHEMOTAXIS PROTEIN MCPB"/>
    <property type="match status" value="1"/>
</dbReference>
<dbReference type="Pfam" id="PF22673">
    <property type="entry name" value="MCP-like_PDC_1"/>
    <property type="match status" value="1"/>
</dbReference>
<dbReference type="InterPro" id="IPR004089">
    <property type="entry name" value="MCPsignal_dom"/>
</dbReference>
<dbReference type="Pfam" id="PF00015">
    <property type="entry name" value="MCPsignal"/>
    <property type="match status" value="1"/>
</dbReference>
<feature type="domain" description="HAMP" evidence="6">
    <location>
        <begin position="333"/>
        <end position="390"/>
    </location>
</feature>
<evidence type="ECO:0000256" key="1">
    <source>
        <dbReference type="ARBA" id="ARBA00023224"/>
    </source>
</evidence>
<dbReference type="PROSITE" id="PS50111">
    <property type="entry name" value="CHEMOTAXIS_TRANSDUC_2"/>
    <property type="match status" value="1"/>
</dbReference>
<evidence type="ECO:0000313" key="8">
    <source>
        <dbReference type="Proteomes" id="UP000287872"/>
    </source>
</evidence>
<dbReference type="Proteomes" id="UP000287872">
    <property type="component" value="Unassembled WGS sequence"/>
</dbReference>
<evidence type="ECO:0000256" key="3">
    <source>
        <dbReference type="PROSITE-ProRule" id="PRU00284"/>
    </source>
</evidence>
<accession>A0A401USZ4</accession>
<organism evidence="7 8">
    <name type="scientific">Clostridium tagluense</name>
    <dbReference type="NCBI Taxonomy" id="360422"/>
    <lineage>
        <taxon>Bacteria</taxon>
        <taxon>Bacillati</taxon>
        <taxon>Bacillota</taxon>
        <taxon>Clostridia</taxon>
        <taxon>Eubacteriales</taxon>
        <taxon>Clostridiaceae</taxon>
        <taxon>Clostridium</taxon>
    </lineage>
</organism>
<dbReference type="InterPro" id="IPR003660">
    <property type="entry name" value="HAMP_dom"/>
</dbReference>
<dbReference type="SMART" id="SM00283">
    <property type="entry name" value="MA"/>
    <property type="match status" value="1"/>
</dbReference>
<name>A0A401USZ4_9CLOT</name>
<feature type="transmembrane region" description="Helical" evidence="4">
    <location>
        <begin position="9"/>
        <end position="30"/>
    </location>
</feature>
<dbReference type="OrthoDB" id="9804955at2"/>
<dbReference type="AlphaFoldDB" id="A0A401USZ4"/>
<keyword evidence="4" id="KW-1133">Transmembrane helix</keyword>
<reference evidence="7 8" key="1">
    <citation type="submission" date="2018-11" db="EMBL/GenBank/DDBJ databases">
        <title>Genome sequencing and assembly of Clostridium tagluense strain A121.</title>
        <authorList>
            <person name="Murakami T."/>
            <person name="Segawa T."/>
            <person name="Shcherbakova V.A."/>
            <person name="Mori H."/>
            <person name="Yoshimura Y."/>
        </authorList>
    </citation>
    <scope>NUCLEOTIDE SEQUENCE [LARGE SCALE GENOMIC DNA]</scope>
    <source>
        <strain evidence="7 8">A121</strain>
    </source>
</reference>
<dbReference type="GO" id="GO:0007165">
    <property type="term" value="P:signal transduction"/>
    <property type="evidence" value="ECO:0007669"/>
    <property type="project" value="UniProtKB-KW"/>
</dbReference>
<dbReference type="EMBL" id="BHYK01000038">
    <property type="protein sequence ID" value="GCD12679.1"/>
    <property type="molecule type" value="Genomic_DNA"/>
</dbReference>
<dbReference type="CDD" id="cd12913">
    <property type="entry name" value="PDC1_MCP_like"/>
    <property type="match status" value="1"/>
</dbReference>
<comment type="similarity">
    <text evidence="2">Belongs to the methyl-accepting chemotaxis (MCP) protein family.</text>
</comment>
<evidence type="ECO:0000259" key="6">
    <source>
        <dbReference type="PROSITE" id="PS50885"/>
    </source>
</evidence>
<proteinExistence type="inferred from homology"/>
<evidence type="ECO:0000256" key="4">
    <source>
        <dbReference type="SAM" id="Phobius"/>
    </source>
</evidence>
<keyword evidence="1 3" id="KW-0807">Transducer</keyword>